<protein>
    <submittedName>
        <fullName evidence="3">Uncharacterized protein</fullName>
    </submittedName>
</protein>
<dbReference type="PRINTS" id="PR00081">
    <property type="entry name" value="GDHRDH"/>
</dbReference>
<keyword evidence="4" id="KW-1185">Reference proteome</keyword>
<dbReference type="Gene3D" id="3.40.50.720">
    <property type="entry name" value="NAD(P)-binding Rossmann-like Domain"/>
    <property type="match status" value="1"/>
</dbReference>
<keyword evidence="2" id="KW-0812">Transmembrane</keyword>
<dbReference type="GO" id="GO:0016491">
    <property type="term" value="F:oxidoreductase activity"/>
    <property type="evidence" value="ECO:0007669"/>
    <property type="project" value="UniProtKB-KW"/>
</dbReference>
<dbReference type="PANTHER" id="PTHR43157">
    <property type="entry name" value="PHOSPHATIDYLINOSITOL-GLYCAN BIOSYNTHESIS CLASS F PROTEIN-RELATED"/>
    <property type="match status" value="1"/>
</dbReference>
<keyword evidence="1" id="KW-0560">Oxidoreductase</keyword>
<dbReference type="InterPro" id="IPR002347">
    <property type="entry name" value="SDR_fam"/>
</dbReference>
<evidence type="ECO:0000256" key="2">
    <source>
        <dbReference type="SAM" id="Phobius"/>
    </source>
</evidence>
<organism evidence="3 4">
    <name type="scientific">Diabrotica balteata</name>
    <name type="common">Banded cucumber beetle</name>
    <dbReference type="NCBI Taxonomy" id="107213"/>
    <lineage>
        <taxon>Eukaryota</taxon>
        <taxon>Metazoa</taxon>
        <taxon>Ecdysozoa</taxon>
        <taxon>Arthropoda</taxon>
        <taxon>Hexapoda</taxon>
        <taxon>Insecta</taxon>
        <taxon>Pterygota</taxon>
        <taxon>Neoptera</taxon>
        <taxon>Endopterygota</taxon>
        <taxon>Coleoptera</taxon>
        <taxon>Polyphaga</taxon>
        <taxon>Cucujiformia</taxon>
        <taxon>Chrysomeloidea</taxon>
        <taxon>Chrysomelidae</taxon>
        <taxon>Galerucinae</taxon>
        <taxon>Diabroticina</taxon>
        <taxon>Diabroticites</taxon>
        <taxon>Diabrotica</taxon>
    </lineage>
</organism>
<dbReference type="SUPFAM" id="SSF51735">
    <property type="entry name" value="NAD(P)-binding Rossmann-fold domains"/>
    <property type="match status" value="1"/>
</dbReference>
<keyword evidence="2" id="KW-1133">Transmembrane helix</keyword>
<name>A0A9N9SK70_DIABA</name>
<evidence type="ECO:0000313" key="3">
    <source>
        <dbReference type="EMBL" id="CAG9826390.1"/>
    </source>
</evidence>
<dbReference type="AlphaFoldDB" id="A0A9N9SK70"/>
<dbReference type="Pfam" id="PF00106">
    <property type="entry name" value="adh_short"/>
    <property type="match status" value="1"/>
</dbReference>
<evidence type="ECO:0000313" key="4">
    <source>
        <dbReference type="Proteomes" id="UP001153709"/>
    </source>
</evidence>
<proteinExistence type="predicted"/>
<feature type="transmembrane region" description="Helical" evidence="2">
    <location>
        <begin position="9"/>
        <end position="28"/>
    </location>
</feature>
<keyword evidence="2" id="KW-0472">Membrane</keyword>
<dbReference type="Proteomes" id="UP001153709">
    <property type="component" value="Chromosome 1"/>
</dbReference>
<evidence type="ECO:0000256" key="1">
    <source>
        <dbReference type="ARBA" id="ARBA00023002"/>
    </source>
</evidence>
<accession>A0A9N9SK70</accession>
<dbReference type="PANTHER" id="PTHR43157:SF31">
    <property type="entry name" value="PHOSPHATIDYLINOSITOL-GLYCAN BIOSYNTHESIS CLASS F PROTEIN"/>
    <property type="match status" value="1"/>
</dbReference>
<gene>
    <name evidence="3" type="ORF">DIABBA_LOCUS509</name>
</gene>
<dbReference type="EMBL" id="OU898276">
    <property type="protein sequence ID" value="CAG9826390.1"/>
    <property type="molecule type" value="Genomic_DNA"/>
</dbReference>
<dbReference type="InterPro" id="IPR036291">
    <property type="entry name" value="NAD(P)-bd_dom_sf"/>
</dbReference>
<sequence>MVTMSPSEVIGWIVLLTICFIIFLNIWFKYTCMKCTSNVCLVGKTAVVTGGSLGIGHETVLSLLSRGCRVIIADRIITEDIKKSIIHETKSSNFVLEYVDFASFQSVRDFVEKLNKTEEKIDILINNVGIGRCDGTCTEDGLNRVMQINYYSPFLLTHLLIDLLKKSEEPKILFTSSILSFSHELLGKNVTEDNIIISNRLTTYFTSKFCTVVASDIFAKKLRKHNIKCNSYHPGAVKTNIFNESRKYMTLNVVDVITTFLGDLMIFVSGQTPKDASQTAVNIVVSEEYKNVTGEFIGMFLPSLKPRGSHDKIFCKKIWNASEKLVKLQPNEKL</sequence>
<reference evidence="3" key="1">
    <citation type="submission" date="2022-01" db="EMBL/GenBank/DDBJ databases">
        <authorList>
            <person name="King R."/>
        </authorList>
    </citation>
    <scope>NUCLEOTIDE SEQUENCE</scope>
</reference>
<dbReference type="OrthoDB" id="191139at2759"/>